<accession>A0ABW8HPK7</accession>
<dbReference type="Gene3D" id="1.10.287.1490">
    <property type="match status" value="1"/>
</dbReference>
<dbReference type="EMBL" id="JBIYSL010000001">
    <property type="protein sequence ID" value="MFK0521592.1"/>
    <property type="molecule type" value="Genomic_DNA"/>
</dbReference>
<sequence>MTYSQRLTQASSSDISYLEYHIGAAEDELKQAERQQIEYESELNQLRASLEDDSGSISSQDTDRELKLQNQIAEMKSRMKAIRTRLIQLQDDMDKLAD</sequence>
<evidence type="ECO:0000313" key="2">
    <source>
        <dbReference type="EMBL" id="MFK0521592.1"/>
    </source>
</evidence>
<proteinExistence type="predicted"/>
<organism evidence="2 3">
    <name type="scientific">Paenibacillus illinoisensis</name>
    <dbReference type="NCBI Taxonomy" id="59845"/>
    <lineage>
        <taxon>Bacteria</taxon>
        <taxon>Bacillati</taxon>
        <taxon>Bacillota</taxon>
        <taxon>Bacilli</taxon>
        <taxon>Bacillales</taxon>
        <taxon>Paenibacillaceae</taxon>
        <taxon>Paenibacillus</taxon>
    </lineage>
</organism>
<comment type="caution">
    <text evidence="2">The sequence shown here is derived from an EMBL/GenBank/DDBJ whole genome shotgun (WGS) entry which is preliminary data.</text>
</comment>
<keyword evidence="3" id="KW-1185">Reference proteome</keyword>
<gene>
    <name evidence="2" type="ORF">ACINKY_05215</name>
</gene>
<keyword evidence="1" id="KW-0175">Coiled coil</keyword>
<dbReference type="Proteomes" id="UP001618531">
    <property type="component" value="Unassembled WGS sequence"/>
</dbReference>
<dbReference type="RefSeq" id="WP_402871852.1">
    <property type="nucleotide sequence ID" value="NZ_JBIYSL010000001.1"/>
</dbReference>
<feature type="coiled-coil region" evidence="1">
    <location>
        <begin position="15"/>
        <end position="92"/>
    </location>
</feature>
<evidence type="ECO:0000313" key="3">
    <source>
        <dbReference type="Proteomes" id="UP001618531"/>
    </source>
</evidence>
<name>A0ABW8HPK7_9BACL</name>
<reference evidence="2 3" key="1">
    <citation type="submission" date="2024-11" db="EMBL/GenBank/DDBJ databases">
        <title>Identification and Characterization of a Novel Fosfomycin Bacillithiol Transferase FosB8 in Paenibacillus illinoisensis.</title>
        <authorList>
            <person name="Lu W."/>
        </authorList>
    </citation>
    <scope>NUCLEOTIDE SEQUENCE [LARGE SCALE GENOMIC DNA]</scope>
    <source>
        <strain evidence="2 3">WP77</strain>
    </source>
</reference>
<protein>
    <submittedName>
        <fullName evidence="2">Uncharacterized protein</fullName>
    </submittedName>
</protein>
<evidence type="ECO:0000256" key="1">
    <source>
        <dbReference type="SAM" id="Coils"/>
    </source>
</evidence>